<evidence type="ECO:0000256" key="4">
    <source>
        <dbReference type="RuleBase" id="RU000660"/>
    </source>
</evidence>
<dbReference type="InterPro" id="IPR000456">
    <property type="entry name" value="Ribosomal_bL17"/>
</dbReference>
<dbReference type="GO" id="GO:0003735">
    <property type="term" value="F:structural constituent of ribosome"/>
    <property type="evidence" value="ECO:0007669"/>
    <property type="project" value="InterPro"/>
</dbReference>
<organism evidence="5 6">
    <name type="scientific">Coprinellus micaceus</name>
    <name type="common">Glistening ink-cap mushroom</name>
    <name type="synonym">Coprinus micaceus</name>
    <dbReference type="NCBI Taxonomy" id="71717"/>
    <lineage>
        <taxon>Eukaryota</taxon>
        <taxon>Fungi</taxon>
        <taxon>Dikarya</taxon>
        <taxon>Basidiomycota</taxon>
        <taxon>Agaricomycotina</taxon>
        <taxon>Agaricomycetes</taxon>
        <taxon>Agaricomycetidae</taxon>
        <taxon>Agaricales</taxon>
        <taxon>Agaricineae</taxon>
        <taxon>Psathyrellaceae</taxon>
        <taxon>Coprinellus</taxon>
    </lineage>
</organism>
<dbReference type="InterPro" id="IPR036373">
    <property type="entry name" value="Ribosomal_bL17_sf"/>
</dbReference>
<dbReference type="NCBIfam" id="TIGR00059">
    <property type="entry name" value="L17"/>
    <property type="match status" value="1"/>
</dbReference>
<name>A0A4Y7TM52_COPMI</name>
<gene>
    <name evidence="5" type="ORF">FA13DRAFT_1728777</name>
</gene>
<comment type="caution">
    <text evidence="5">The sequence shown here is derived from an EMBL/GenBank/DDBJ whole genome shotgun (WGS) entry which is preliminary data.</text>
</comment>
<keyword evidence="2 4" id="KW-0689">Ribosomal protein</keyword>
<dbReference type="Pfam" id="PF01196">
    <property type="entry name" value="Ribosomal_L17"/>
    <property type="match status" value="1"/>
</dbReference>
<dbReference type="Gene3D" id="3.90.1030.10">
    <property type="entry name" value="Ribosomal protein L17"/>
    <property type="match status" value="1"/>
</dbReference>
<dbReference type="EMBL" id="QPFP01000008">
    <property type="protein sequence ID" value="TEB34988.1"/>
    <property type="molecule type" value="Genomic_DNA"/>
</dbReference>
<dbReference type="GO" id="GO:0006412">
    <property type="term" value="P:translation"/>
    <property type="evidence" value="ECO:0007669"/>
    <property type="project" value="InterPro"/>
</dbReference>
<dbReference type="PANTHER" id="PTHR14413:SF16">
    <property type="entry name" value="LARGE RIBOSOMAL SUBUNIT PROTEIN BL17M"/>
    <property type="match status" value="1"/>
</dbReference>
<accession>A0A4Y7TM52</accession>
<evidence type="ECO:0000313" key="5">
    <source>
        <dbReference type="EMBL" id="TEB34988.1"/>
    </source>
</evidence>
<dbReference type="Proteomes" id="UP000298030">
    <property type="component" value="Unassembled WGS sequence"/>
</dbReference>
<dbReference type="GO" id="GO:0005762">
    <property type="term" value="C:mitochondrial large ribosomal subunit"/>
    <property type="evidence" value="ECO:0007669"/>
    <property type="project" value="TreeGrafter"/>
</dbReference>
<dbReference type="STRING" id="71717.A0A4Y7TM52"/>
<evidence type="ECO:0000256" key="3">
    <source>
        <dbReference type="ARBA" id="ARBA00023274"/>
    </source>
</evidence>
<comment type="similarity">
    <text evidence="1 4">Belongs to the bacterial ribosomal protein bL17 family.</text>
</comment>
<reference evidence="5 6" key="1">
    <citation type="journal article" date="2019" name="Nat. Ecol. Evol.">
        <title>Megaphylogeny resolves global patterns of mushroom evolution.</title>
        <authorList>
            <person name="Varga T."/>
            <person name="Krizsan K."/>
            <person name="Foldi C."/>
            <person name="Dima B."/>
            <person name="Sanchez-Garcia M."/>
            <person name="Sanchez-Ramirez S."/>
            <person name="Szollosi G.J."/>
            <person name="Szarkandi J.G."/>
            <person name="Papp V."/>
            <person name="Albert L."/>
            <person name="Andreopoulos W."/>
            <person name="Angelini C."/>
            <person name="Antonin V."/>
            <person name="Barry K.W."/>
            <person name="Bougher N.L."/>
            <person name="Buchanan P."/>
            <person name="Buyck B."/>
            <person name="Bense V."/>
            <person name="Catcheside P."/>
            <person name="Chovatia M."/>
            <person name="Cooper J."/>
            <person name="Damon W."/>
            <person name="Desjardin D."/>
            <person name="Finy P."/>
            <person name="Geml J."/>
            <person name="Haridas S."/>
            <person name="Hughes K."/>
            <person name="Justo A."/>
            <person name="Karasinski D."/>
            <person name="Kautmanova I."/>
            <person name="Kiss B."/>
            <person name="Kocsube S."/>
            <person name="Kotiranta H."/>
            <person name="LaButti K.M."/>
            <person name="Lechner B.E."/>
            <person name="Liimatainen K."/>
            <person name="Lipzen A."/>
            <person name="Lukacs Z."/>
            <person name="Mihaltcheva S."/>
            <person name="Morgado L.N."/>
            <person name="Niskanen T."/>
            <person name="Noordeloos M.E."/>
            <person name="Ohm R.A."/>
            <person name="Ortiz-Santana B."/>
            <person name="Ovrebo C."/>
            <person name="Racz N."/>
            <person name="Riley R."/>
            <person name="Savchenko A."/>
            <person name="Shiryaev A."/>
            <person name="Soop K."/>
            <person name="Spirin V."/>
            <person name="Szebenyi C."/>
            <person name="Tomsovsky M."/>
            <person name="Tulloss R.E."/>
            <person name="Uehling J."/>
            <person name="Grigoriev I.V."/>
            <person name="Vagvolgyi C."/>
            <person name="Papp T."/>
            <person name="Martin F.M."/>
            <person name="Miettinen O."/>
            <person name="Hibbett D.S."/>
            <person name="Nagy L.G."/>
        </authorList>
    </citation>
    <scope>NUCLEOTIDE SEQUENCE [LARGE SCALE GENOMIC DNA]</scope>
    <source>
        <strain evidence="5 6">FP101781</strain>
    </source>
</reference>
<protein>
    <submittedName>
        <fullName evidence="5">Ribosomal protein L17</fullName>
    </submittedName>
</protein>
<keyword evidence="3 4" id="KW-0687">Ribonucleoprotein</keyword>
<proteinExistence type="inferred from homology"/>
<dbReference type="PANTHER" id="PTHR14413">
    <property type="entry name" value="RIBOSOMAL PROTEIN L17"/>
    <property type="match status" value="1"/>
</dbReference>
<dbReference type="SUPFAM" id="SSF64263">
    <property type="entry name" value="Prokaryotic ribosomal protein L17"/>
    <property type="match status" value="1"/>
</dbReference>
<evidence type="ECO:0000313" key="6">
    <source>
        <dbReference type="Proteomes" id="UP000298030"/>
    </source>
</evidence>
<sequence>MKHGVAFRKFSRTMSHRDLMLRNLVTSLFEHQRIKTTLPKARDAARLAEKIITMGKKGNPGSWTRAANFLLKPVALTNLVETYSKRYAGRPGGYTRVLKLGNRKGDNAPAAVLELVDNPEDLRWEMTARAVGFEILQDKMLKEQSLQKVVGEGAKEAREVLTAESKIEFGEKGGLLRPKTRWNVQKLIRYRGEEALDILSTKAAEHADKLLATPVVMRTFFAKKQEKDHRNFPQRPIAGFKHVGETRSVLDISRGRLGHQRKAPSAILTMQKAFNLKAKAL</sequence>
<keyword evidence="6" id="KW-1185">Reference proteome</keyword>
<dbReference type="OrthoDB" id="275000at2759"/>
<evidence type="ECO:0000256" key="1">
    <source>
        <dbReference type="ARBA" id="ARBA00008777"/>
    </source>
</evidence>
<dbReference type="InterPro" id="IPR047859">
    <property type="entry name" value="Ribosomal_bL17_CS"/>
</dbReference>
<dbReference type="PROSITE" id="PS01167">
    <property type="entry name" value="RIBOSOMAL_L17"/>
    <property type="match status" value="1"/>
</dbReference>
<dbReference type="AlphaFoldDB" id="A0A4Y7TM52"/>
<evidence type="ECO:0000256" key="2">
    <source>
        <dbReference type="ARBA" id="ARBA00022980"/>
    </source>
</evidence>